<keyword evidence="2" id="KW-0732">Signal</keyword>
<feature type="chain" id="PRO_5045054449" description="Secreted protein" evidence="2">
    <location>
        <begin position="23"/>
        <end position="217"/>
    </location>
</feature>
<feature type="signal peptide" evidence="2">
    <location>
        <begin position="1"/>
        <end position="22"/>
    </location>
</feature>
<comment type="caution">
    <text evidence="3">The sequence shown here is derived from an EMBL/GenBank/DDBJ whole genome shotgun (WGS) entry which is preliminary data.</text>
</comment>
<proteinExistence type="predicted"/>
<keyword evidence="4" id="KW-1185">Reference proteome</keyword>
<dbReference type="EMBL" id="JAAGKO020000020">
    <property type="protein sequence ID" value="MDI5964068.1"/>
    <property type="molecule type" value="Genomic_DNA"/>
</dbReference>
<evidence type="ECO:0000256" key="1">
    <source>
        <dbReference type="SAM" id="MobiDB-lite"/>
    </source>
</evidence>
<evidence type="ECO:0000313" key="4">
    <source>
        <dbReference type="Proteomes" id="UP001156398"/>
    </source>
</evidence>
<sequence length="217" mass="22660">MAFTRRSRVFVALGLLASTAAACGPATEGPASGPGTSARHTAHPVIDLTFSGDIKGHVSKASDVLPFKTGAHYDYASPDYSTQCVFPTDDGAWTANIGFRLNKVAWEIAIAAPDFGLPKAGRDPAVWETNASGSNGVPHAVSIDIGSSKGPNGESPADGDEFTYYTPQDHDGGDGTVTINPSLTSGTLDIWLTPAEPENVEFHITGRWSCGRDSSPP</sequence>
<protein>
    <recommendedName>
        <fullName evidence="5">Secreted protein</fullName>
    </recommendedName>
</protein>
<feature type="region of interest" description="Disordered" evidence="1">
    <location>
        <begin position="145"/>
        <end position="176"/>
    </location>
</feature>
<name>A0ABT6W307_9ACTN</name>
<accession>A0ABT6W307</accession>
<dbReference type="RefSeq" id="WP_271321899.1">
    <property type="nucleotide sequence ID" value="NZ_JAAGKO020000020.1"/>
</dbReference>
<organism evidence="3 4">
    <name type="scientific">Streptantibioticus silvisoli</name>
    <dbReference type="NCBI Taxonomy" id="2705255"/>
    <lineage>
        <taxon>Bacteria</taxon>
        <taxon>Bacillati</taxon>
        <taxon>Actinomycetota</taxon>
        <taxon>Actinomycetes</taxon>
        <taxon>Kitasatosporales</taxon>
        <taxon>Streptomycetaceae</taxon>
        <taxon>Streptantibioticus</taxon>
    </lineage>
</organism>
<reference evidence="3 4" key="1">
    <citation type="submission" date="2023-05" db="EMBL/GenBank/DDBJ databases">
        <title>Streptantibioticus silvisoli sp. nov., acidotolerant actinomycetes 1 from pine litter.</title>
        <authorList>
            <person name="Swiecimska M."/>
            <person name="Golinska P."/>
            <person name="Sangal V."/>
            <person name="Wachnowicz B."/>
            <person name="Goodfellow M."/>
        </authorList>
    </citation>
    <scope>NUCLEOTIDE SEQUENCE [LARGE SCALE GENOMIC DNA]</scope>
    <source>
        <strain evidence="3 4">SL54</strain>
    </source>
</reference>
<evidence type="ECO:0000256" key="2">
    <source>
        <dbReference type="SAM" id="SignalP"/>
    </source>
</evidence>
<evidence type="ECO:0000313" key="3">
    <source>
        <dbReference type="EMBL" id="MDI5964068.1"/>
    </source>
</evidence>
<gene>
    <name evidence="3" type="ORF">POF43_015315</name>
</gene>
<dbReference type="Proteomes" id="UP001156398">
    <property type="component" value="Unassembled WGS sequence"/>
</dbReference>
<dbReference type="PROSITE" id="PS51257">
    <property type="entry name" value="PROKAR_LIPOPROTEIN"/>
    <property type="match status" value="1"/>
</dbReference>
<evidence type="ECO:0008006" key="5">
    <source>
        <dbReference type="Google" id="ProtNLM"/>
    </source>
</evidence>